<dbReference type="RefSeq" id="WP_082670093.1">
    <property type="nucleotide sequence ID" value="NZ_LDTE01000054.1"/>
</dbReference>
<feature type="signal peptide" evidence="2">
    <location>
        <begin position="1"/>
        <end position="23"/>
    </location>
</feature>
<name>A0A147IUK6_9SPHN</name>
<gene>
    <name evidence="3" type="ORF">SB4_09480</name>
</gene>
<dbReference type="PATRIC" id="fig|33051.4.peg.2609"/>
<organism evidence="3 4">
    <name type="scientific">Sphingomonas sanguinis</name>
    <dbReference type="NCBI Taxonomy" id="33051"/>
    <lineage>
        <taxon>Bacteria</taxon>
        <taxon>Pseudomonadati</taxon>
        <taxon>Pseudomonadota</taxon>
        <taxon>Alphaproteobacteria</taxon>
        <taxon>Sphingomonadales</taxon>
        <taxon>Sphingomonadaceae</taxon>
        <taxon>Sphingomonas</taxon>
    </lineage>
</organism>
<evidence type="ECO:0000313" key="3">
    <source>
        <dbReference type="EMBL" id="KTT99189.1"/>
    </source>
</evidence>
<comment type="caution">
    <text evidence="3">The sequence shown here is derived from an EMBL/GenBank/DDBJ whole genome shotgun (WGS) entry which is preliminary data.</text>
</comment>
<feature type="compositionally biased region" description="Low complexity" evidence="1">
    <location>
        <begin position="204"/>
        <end position="215"/>
    </location>
</feature>
<keyword evidence="2" id="KW-0732">Signal</keyword>
<feature type="region of interest" description="Disordered" evidence="1">
    <location>
        <begin position="191"/>
        <end position="215"/>
    </location>
</feature>
<protein>
    <recommendedName>
        <fullName evidence="5">DUF4105 domain-containing protein</fullName>
    </recommendedName>
</protein>
<feature type="chain" id="PRO_5007549023" description="DUF4105 domain-containing protein" evidence="2">
    <location>
        <begin position="24"/>
        <end position="215"/>
    </location>
</feature>
<evidence type="ECO:0000313" key="4">
    <source>
        <dbReference type="Proteomes" id="UP000074072"/>
    </source>
</evidence>
<dbReference type="OrthoDB" id="7424408at2"/>
<evidence type="ECO:0008006" key="5">
    <source>
        <dbReference type="Google" id="ProtNLM"/>
    </source>
</evidence>
<dbReference type="AlphaFoldDB" id="A0A147IUK6"/>
<accession>A0A147IUK6</accession>
<dbReference type="PROSITE" id="PS51257">
    <property type="entry name" value="PROKAR_LIPOPROTEIN"/>
    <property type="match status" value="1"/>
</dbReference>
<sequence length="215" mass="22893">MTKLLRIATALFLTLACALPAQAAVTITFWSHELGNSFPHAFFTLRGTVDATGAPVDANYGFTAKSISPALLMGTVKGRLDISKPFYISTSDAQFSYVMTDAQYADILALVAGWDEKTGDAHYNLNQRNCVHFVQEAARRLGLVGLDHPDLMKKPRSYLKAVAQANTDRVTVIGKGGKAYLASLPPLPAAPANDNRIPAQGAATGTSSSMSTTDS</sequence>
<proteinExistence type="predicted"/>
<evidence type="ECO:0000256" key="2">
    <source>
        <dbReference type="SAM" id="SignalP"/>
    </source>
</evidence>
<dbReference type="EMBL" id="LDTE01000054">
    <property type="protein sequence ID" value="KTT99189.1"/>
    <property type="molecule type" value="Genomic_DNA"/>
</dbReference>
<dbReference type="Proteomes" id="UP000074072">
    <property type="component" value="Unassembled WGS sequence"/>
</dbReference>
<reference evidence="3 4" key="1">
    <citation type="journal article" date="2016" name="Front. Microbiol.">
        <title>Genomic Resource of Rice Seed Associated Bacteria.</title>
        <authorList>
            <person name="Midha S."/>
            <person name="Bansal K."/>
            <person name="Sharma S."/>
            <person name="Kumar N."/>
            <person name="Patil P.P."/>
            <person name="Chaudhry V."/>
            <person name="Patil P.B."/>
        </authorList>
    </citation>
    <scope>NUCLEOTIDE SEQUENCE [LARGE SCALE GENOMIC DNA]</scope>
    <source>
        <strain evidence="3 4">SB4</strain>
    </source>
</reference>
<evidence type="ECO:0000256" key="1">
    <source>
        <dbReference type="SAM" id="MobiDB-lite"/>
    </source>
</evidence>